<gene>
    <name evidence="1" type="primary">70</name>
    <name evidence="1" type="ORF">SEA_RACHELLA_70</name>
</gene>
<evidence type="ECO:0000313" key="2">
    <source>
        <dbReference type="Proteomes" id="UP000299817"/>
    </source>
</evidence>
<organism evidence="1 2">
    <name type="scientific">Microbacterium phage Rachella</name>
    <dbReference type="NCBI Taxonomy" id="2565526"/>
    <lineage>
        <taxon>Viruses</taxon>
        <taxon>Duplodnaviria</taxon>
        <taxon>Heunggongvirae</taxon>
        <taxon>Uroviricota</taxon>
        <taxon>Caudoviricetes</taxon>
        <taxon>Krampusvirus</taxon>
        <taxon>Krampusvirus krampus</taxon>
    </lineage>
</organism>
<dbReference type="EMBL" id="MK737941">
    <property type="protein sequence ID" value="QCQ57432.1"/>
    <property type="molecule type" value="Genomic_DNA"/>
</dbReference>
<protein>
    <submittedName>
        <fullName evidence="1">Uncharacterized protein</fullName>
    </submittedName>
</protein>
<reference evidence="1 2" key="1">
    <citation type="submission" date="2019-04" db="EMBL/GenBank/DDBJ databases">
        <authorList>
            <person name="Reid N.M."/>
            <person name="Caamano D."/>
            <person name="Li A."/>
            <person name="Lee E."/>
            <person name="Gogarten J.P."/>
            <person name="O'Loughlin M."/>
            <person name="Garlena R.A."/>
            <person name="Russell D.A."/>
            <person name="Pope W.H."/>
            <person name="Jacobs-Sera D."/>
            <person name="Hatfull G.F."/>
        </authorList>
    </citation>
    <scope>NUCLEOTIDE SEQUENCE [LARGE SCALE GENOMIC DNA]</scope>
</reference>
<name>A0A4P8MUB4_9CAUD</name>
<dbReference type="Proteomes" id="UP000299817">
    <property type="component" value="Segment"/>
</dbReference>
<sequence length="134" mass="15401">MAETEYAEKLSAIWDGEQHWFELGVLFPATGAAQTIIGFEDLEEEEELSPFESPSRTPILHNTAHSWDNERYRERFPLQRAEQAWGAFSISLTAFATIAEIDKKQYQHVWPGIGSEPGVVKWSFTTDEHITERM</sequence>
<accession>A0A4P8MUB4</accession>
<proteinExistence type="predicted"/>
<evidence type="ECO:0000313" key="1">
    <source>
        <dbReference type="EMBL" id="QCQ57432.1"/>
    </source>
</evidence>